<evidence type="ECO:0008006" key="11">
    <source>
        <dbReference type="Google" id="ProtNLM"/>
    </source>
</evidence>
<accession>A0AA40K8T2</accession>
<dbReference type="EMBL" id="JAUKUD010000003">
    <property type="protein sequence ID" value="KAK0750151.1"/>
    <property type="molecule type" value="Genomic_DNA"/>
</dbReference>
<evidence type="ECO:0000256" key="2">
    <source>
        <dbReference type="ARBA" id="ARBA00022692"/>
    </source>
</evidence>
<evidence type="ECO:0000256" key="8">
    <source>
        <dbReference type="SAM" id="Phobius"/>
    </source>
</evidence>
<gene>
    <name evidence="9" type="ORF">B0T18DRAFT_389624</name>
</gene>
<evidence type="ECO:0000256" key="1">
    <source>
        <dbReference type="ARBA" id="ARBA00004126"/>
    </source>
</evidence>
<name>A0AA40K8T2_9PEZI</name>
<evidence type="ECO:0000256" key="7">
    <source>
        <dbReference type="SAM" id="MobiDB-lite"/>
    </source>
</evidence>
<protein>
    <recommendedName>
        <fullName evidence="11">Indole-diterpene biosynthesis protein PaxU</fullName>
    </recommendedName>
</protein>
<sequence>MHRSKEEKPARPFIDGFIALSPTIFLQDANYPLPPLSGQQQQQQQQLSLPQPTPPTAHSEVTPASSPDLIILASWTGALAKHISKYTLSYNYLFPASPILLLTTSISDLAFHTSAHKLARLAPALTYLTATAPRTILLHAFSEGGAHKSVLLARAFLAQTAAPLPVAAFVFDSAPGTPRYTSNVAAFRRSLPRHAAARALGVPVGAAVLGVTWVLFSVFVGYENNLISKTRRALNDVGLWGEGLGSVPRAYLFSERDDLIWWRDVEAHGVEAAEGLGGRCLMMGEE</sequence>
<evidence type="ECO:0000256" key="3">
    <source>
        <dbReference type="ARBA" id="ARBA00022989"/>
    </source>
</evidence>
<dbReference type="PANTHER" id="PTHR12265:SF30">
    <property type="entry name" value="TRANSMEMBRANE PROTEIN 53"/>
    <property type="match status" value="1"/>
</dbReference>
<keyword evidence="10" id="KW-1185">Reference proteome</keyword>
<dbReference type="Pfam" id="PF05705">
    <property type="entry name" value="DUF829"/>
    <property type="match status" value="1"/>
</dbReference>
<feature type="transmembrane region" description="Helical" evidence="8">
    <location>
        <begin position="199"/>
        <end position="222"/>
    </location>
</feature>
<keyword evidence="5" id="KW-0539">Nucleus</keyword>
<evidence type="ECO:0000256" key="5">
    <source>
        <dbReference type="ARBA" id="ARBA00023242"/>
    </source>
</evidence>
<dbReference type="PANTHER" id="PTHR12265">
    <property type="entry name" value="TRANSMEMBRANE PROTEIN 53"/>
    <property type="match status" value="1"/>
</dbReference>
<feature type="compositionally biased region" description="Low complexity" evidence="7">
    <location>
        <begin position="36"/>
        <end position="50"/>
    </location>
</feature>
<keyword evidence="2 8" id="KW-0812">Transmembrane</keyword>
<dbReference type="GO" id="GO:0031965">
    <property type="term" value="C:nuclear membrane"/>
    <property type="evidence" value="ECO:0007669"/>
    <property type="project" value="UniProtKB-SubCell"/>
</dbReference>
<evidence type="ECO:0000313" key="9">
    <source>
        <dbReference type="EMBL" id="KAK0750151.1"/>
    </source>
</evidence>
<dbReference type="InterPro" id="IPR008547">
    <property type="entry name" value="DUF829_TMEM53"/>
</dbReference>
<organism evidence="9 10">
    <name type="scientific">Schizothecium vesticola</name>
    <dbReference type="NCBI Taxonomy" id="314040"/>
    <lineage>
        <taxon>Eukaryota</taxon>
        <taxon>Fungi</taxon>
        <taxon>Dikarya</taxon>
        <taxon>Ascomycota</taxon>
        <taxon>Pezizomycotina</taxon>
        <taxon>Sordariomycetes</taxon>
        <taxon>Sordariomycetidae</taxon>
        <taxon>Sordariales</taxon>
        <taxon>Schizotheciaceae</taxon>
        <taxon>Schizothecium</taxon>
    </lineage>
</organism>
<keyword evidence="3 8" id="KW-1133">Transmembrane helix</keyword>
<dbReference type="Proteomes" id="UP001172155">
    <property type="component" value="Unassembled WGS sequence"/>
</dbReference>
<reference evidence="9" key="1">
    <citation type="submission" date="2023-06" db="EMBL/GenBank/DDBJ databases">
        <title>Genome-scale phylogeny and comparative genomics of the fungal order Sordariales.</title>
        <authorList>
            <consortium name="Lawrence Berkeley National Laboratory"/>
            <person name="Hensen N."/>
            <person name="Bonometti L."/>
            <person name="Westerberg I."/>
            <person name="Brannstrom I.O."/>
            <person name="Guillou S."/>
            <person name="Cros-Aarteil S."/>
            <person name="Calhoun S."/>
            <person name="Haridas S."/>
            <person name="Kuo A."/>
            <person name="Mondo S."/>
            <person name="Pangilinan J."/>
            <person name="Riley R."/>
            <person name="LaButti K."/>
            <person name="Andreopoulos B."/>
            <person name="Lipzen A."/>
            <person name="Chen C."/>
            <person name="Yanf M."/>
            <person name="Daum C."/>
            <person name="Ng V."/>
            <person name="Clum A."/>
            <person name="Steindorff A."/>
            <person name="Ohm R."/>
            <person name="Martin F."/>
            <person name="Silar P."/>
            <person name="Natvig D."/>
            <person name="Lalanne C."/>
            <person name="Gautier V."/>
            <person name="Ament-velasquez S.L."/>
            <person name="Kruys A."/>
            <person name="Hutchinson M.I."/>
            <person name="Powell A.J."/>
            <person name="Barry K."/>
            <person name="Miller A.N."/>
            <person name="Grigoriev I.V."/>
            <person name="Debuchy R."/>
            <person name="Gladieux P."/>
            <person name="Thoren M.H."/>
            <person name="Johannesson H."/>
        </authorList>
    </citation>
    <scope>NUCLEOTIDE SEQUENCE</scope>
    <source>
        <strain evidence="9">SMH3187-1</strain>
    </source>
</reference>
<comment type="caution">
    <text evidence="9">The sequence shown here is derived from an EMBL/GenBank/DDBJ whole genome shotgun (WGS) entry which is preliminary data.</text>
</comment>
<evidence type="ECO:0000256" key="6">
    <source>
        <dbReference type="ARBA" id="ARBA00037847"/>
    </source>
</evidence>
<comment type="subcellular location">
    <subcellularLocation>
        <location evidence="6">Endomembrane system</location>
        <topology evidence="6">Single-pass membrane protein</topology>
    </subcellularLocation>
    <subcellularLocation>
        <location evidence="1">Nucleus membrane</location>
    </subcellularLocation>
</comment>
<feature type="region of interest" description="Disordered" evidence="7">
    <location>
        <begin position="35"/>
        <end position="63"/>
    </location>
</feature>
<evidence type="ECO:0000313" key="10">
    <source>
        <dbReference type="Proteomes" id="UP001172155"/>
    </source>
</evidence>
<dbReference type="AlphaFoldDB" id="A0AA40K8T2"/>
<proteinExistence type="predicted"/>
<keyword evidence="4 8" id="KW-0472">Membrane</keyword>
<evidence type="ECO:0000256" key="4">
    <source>
        <dbReference type="ARBA" id="ARBA00023136"/>
    </source>
</evidence>